<keyword evidence="2" id="KW-0285">Flavoprotein</keyword>
<dbReference type="Proteomes" id="UP000461443">
    <property type="component" value="Unassembled WGS sequence"/>
</dbReference>
<feature type="domain" description="FAD-dependent oxidoreductase 2 FAD-binding" evidence="5">
    <location>
        <begin position="23"/>
        <end position="533"/>
    </location>
</feature>
<comment type="caution">
    <text evidence="6">The sequence shown here is derived from an EMBL/GenBank/DDBJ whole genome shotgun (WGS) entry which is preliminary data.</text>
</comment>
<dbReference type="GO" id="GO:0016491">
    <property type="term" value="F:oxidoreductase activity"/>
    <property type="evidence" value="ECO:0007669"/>
    <property type="project" value="UniProtKB-KW"/>
</dbReference>
<evidence type="ECO:0000313" key="6">
    <source>
        <dbReference type="EMBL" id="NDL63961.1"/>
    </source>
</evidence>
<dbReference type="InterPro" id="IPR003953">
    <property type="entry name" value="FAD-dep_OxRdtase_2_FAD-bd"/>
</dbReference>
<dbReference type="Pfam" id="PF00890">
    <property type="entry name" value="FAD_binding_2"/>
    <property type="match status" value="1"/>
</dbReference>
<gene>
    <name evidence="6" type="ORF">GRH90_14540</name>
</gene>
<dbReference type="InterPro" id="IPR027477">
    <property type="entry name" value="Succ_DH/fumarate_Rdtase_cat_sf"/>
</dbReference>
<dbReference type="SUPFAM" id="SSF51905">
    <property type="entry name" value="FAD/NAD(P)-binding domain"/>
    <property type="match status" value="1"/>
</dbReference>
<accession>A0A845SMW4</accession>
<proteinExistence type="predicted"/>
<dbReference type="PANTHER" id="PTHR43400">
    <property type="entry name" value="FUMARATE REDUCTASE"/>
    <property type="match status" value="1"/>
</dbReference>
<keyword evidence="4" id="KW-0560">Oxidoreductase</keyword>
<dbReference type="SUPFAM" id="SSF56425">
    <property type="entry name" value="Succinate dehydrogenase/fumarate reductase flavoprotein, catalytic domain"/>
    <property type="match status" value="1"/>
</dbReference>
<dbReference type="AlphaFoldDB" id="A0A845SMW4"/>
<evidence type="ECO:0000259" key="5">
    <source>
        <dbReference type="Pfam" id="PF00890"/>
    </source>
</evidence>
<evidence type="ECO:0000256" key="4">
    <source>
        <dbReference type="ARBA" id="ARBA00023002"/>
    </source>
</evidence>
<reference evidence="6 7" key="2">
    <citation type="submission" date="2020-02" db="EMBL/GenBank/DDBJ databases">
        <title>The new genus of Enterobacteriales.</title>
        <authorList>
            <person name="Kim I.S."/>
        </authorList>
    </citation>
    <scope>NUCLEOTIDE SEQUENCE [LARGE SCALE GENOMIC DNA]</scope>
    <source>
        <strain evidence="6 7">SAP-6</strain>
    </source>
</reference>
<dbReference type="Gene3D" id="3.90.700.10">
    <property type="entry name" value="Succinate dehydrogenase/fumarate reductase flavoprotein, catalytic domain"/>
    <property type="match status" value="1"/>
</dbReference>
<comment type="cofactor">
    <cofactor evidence="1">
        <name>FAD</name>
        <dbReference type="ChEBI" id="CHEBI:57692"/>
    </cofactor>
</comment>
<dbReference type="PANTHER" id="PTHR43400:SF10">
    <property type="entry name" value="3-OXOSTEROID 1-DEHYDROGENASE"/>
    <property type="match status" value="1"/>
</dbReference>
<sequence>MTRADERAGGVRAPVADSLLQCDVLVVGSGSAALSAALAAAAAGLKVLIVEKAAVLGGTSAMSGGAVWVPANHHALARGVEDSPREALAYLRATAPAGWRATEDRLWAQFAFYAPEMLRFLETHTPLRFALTPEADPLMDCAGAKAFGRMLTPDPLRAGVLGKERRPIRRSPLPQVYTYLEVIGEDIYHHPCRVALKLAPRLLWRCLTRTRTKGAALITGLLAGCLAKGCRIETSARVIDLITDARGAVTGAWFSRNGRLTRVTAGRGVVLASGGFEWDALRRAAHFPGPFDAISSPRTNEGDGHRMAQAAGARLAHMDQANMSGSLPTRYEGRPYGLSVFFQYEPNAILVNRDGLRFTNEFAFNLGEALDAREEPGGLPQHLPAWLIADARLLWRAPIVLACALRSRGWMRMAPTLGALAVKLGLPPAALEQTVTRFNRFCATGVDEDFNRHQAHGHGKGDRRFHGGLMNIKQAPFVAVPFNRSFTATKGGPRTDEFGRVLHLDGHVIPGLFCAGVAMANPIGTRGVGAGTTLGPNLTWGYICGRTLAAGAIPLAGDMFSPAAGGIAPANEPTELL</sequence>
<protein>
    <submittedName>
        <fullName evidence="6">FAD-dependent oxidoreductase</fullName>
    </submittedName>
</protein>
<evidence type="ECO:0000256" key="1">
    <source>
        <dbReference type="ARBA" id="ARBA00001974"/>
    </source>
</evidence>
<evidence type="ECO:0000256" key="2">
    <source>
        <dbReference type="ARBA" id="ARBA00022630"/>
    </source>
</evidence>
<name>A0A845SMW4_9GAMM</name>
<dbReference type="GO" id="GO:0008202">
    <property type="term" value="P:steroid metabolic process"/>
    <property type="evidence" value="ECO:0007669"/>
    <property type="project" value="UniProtKB-ARBA"/>
</dbReference>
<keyword evidence="7" id="KW-1185">Reference proteome</keyword>
<keyword evidence="3" id="KW-0274">FAD</keyword>
<organism evidence="6 7">
    <name type="scientific">Acerihabitans arboris</name>
    <dbReference type="NCBI Taxonomy" id="2691583"/>
    <lineage>
        <taxon>Bacteria</taxon>
        <taxon>Pseudomonadati</taxon>
        <taxon>Pseudomonadota</taxon>
        <taxon>Gammaproteobacteria</taxon>
        <taxon>Enterobacterales</taxon>
        <taxon>Pectobacteriaceae</taxon>
        <taxon>Acerihabitans</taxon>
    </lineage>
</organism>
<reference evidence="6 7" key="1">
    <citation type="submission" date="2019-12" db="EMBL/GenBank/DDBJ databases">
        <authorList>
            <person name="Lee S.D."/>
        </authorList>
    </citation>
    <scope>NUCLEOTIDE SEQUENCE [LARGE SCALE GENOMIC DNA]</scope>
    <source>
        <strain evidence="6 7">SAP-6</strain>
    </source>
</reference>
<dbReference type="Gene3D" id="3.50.50.60">
    <property type="entry name" value="FAD/NAD(P)-binding domain"/>
    <property type="match status" value="2"/>
</dbReference>
<dbReference type="InterPro" id="IPR050315">
    <property type="entry name" value="FAD-oxidoreductase_2"/>
</dbReference>
<evidence type="ECO:0000313" key="7">
    <source>
        <dbReference type="Proteomes" id="UP000461443"/>
    </source>
</evidence>
<dbReference type="EMBL" id="WUBS01000010">
    <property type="protein sequence ID" value="NDL63961.1"/>
    <property type="molecule type" value="Genomic_DNA"/>
</dbReference>
<evidence type="ECO:0000256" key="3">
    <source>
        <dbReference type="ARBA" id="ARBA00022827"/>
    </source>
</evidence>
<dbReference type="InterPro" id="IPR036188">
    <property type="entry name" value="FAD/NAD-bd_sf"/>
</dbReference>